<reference evidence="3" key="3">
    <citation type="submission" date="2015-04" db="UniProtKB">
        <authorList>
            <consortium name="EnsemblPlants"/>
        </authorList>
    </citation>
    <scope>IDENTIFICATION</scope>
</reference>
<evidence type="ECO:0000313" key="3">
    <source>
        <dbReference type="EnsemblPlants" id="LPERR11G04690.1"/>
    </source>
</evidence>
<keyword evidence="4" id="KW-1185">Reference proteome</keyword>
<proteinExistence type="predicted"/>
<evidence type="ECO:0000256" key="2">
    <source>
        <dbReference type="SAM" id="SignalP"/>
    </source>
</evidence>
<feature type="chain" id="PRO_5002350178" description="Knottin scorpion toxin-like domain-containing protein" evidence="2">
    <location>
        <begin position="35"/>
        <end position="248"/>
    </location>
</feature>
<name>A0A0D9XPV2_9ORYZ</name>
<keyword evidence="1" id="KW-0472">Membrane</keyword>
<dbReference type="EnsemblPlants" id="LPERR11G04690.1">
    <property type="protein sequence ID" value="LPERR11G04690.1"/>
    <property type="gene ID" value="LPERR11G04690"/>
</dbReference>
<dbReference type="Gramene" id="LPERR11G04690.1">
    <property type="protein sequence ID" value="LPERR11G04690.1"/>
    <property type="gene ID" value="LPERR11G04690"/>
</dbReference>
<feature type="signal peptide" evidence="2">
    <location>
        <begin position="1"/>
        <end position="34"/>
    </location>
</feature>
<sequence>MALRLAARSTKSLLAVAAVPLLLMCLLAAAAVAASSPDQPPNGGDVYSTCFEVGGCNNTGCAVRCRDLGHNPAGSTCRLKDTVLYCCCGVGKKSAVAVVVPLLMLLLAAVAVSAARSASYQPNEAMSDYAMCYFSPNCENTSCVIRCRDDGHNPAGSGCQKFPNIDLSAVAVTVPLLMLLLATVATSAARPASYQPNEAMSDYAMCFFARSCDDTGCAIRCRDEGHNPAGSGCKKFPDIDQVCCCAKF</sequence>
<dbReference type="HOGENOM" id="CLU_1121492_0_0_1"/>
<feature type="transmembrane region" description="Helical" evidence="1">
    <location>
        <begin position="94"/>
        <end position="115"/>
    </location>
</feature>
<keyword evidence="2" id="KW-0732">Signal</keyword>
<keyword evidence="1" id="KW-0812">Transmembrane</keyword>
<dbReference type="AlphaFoldDB" id="A0A0D9XPV2"/>
<accession>A0A0D9XPV2</accession>
<organism evidence="3 4">
    <name type="scientific">Leersia perrieri</name>
    <dbReference type="NCBI Taxonomy" id="77586"/>
    <lineage>
        <taxon>Eukaryota</taxon>
        <taxon>Viridiplantae</taxon>
        <taxon>Streptophyta</taxon>
        <taxon>Embryophyta</taxon>
        <taxon>Tracheophyta</taxon>
        <taxon>Spermatophyta</taxon>
        <taxon>Magnoliopsida</taxon>
        <taxon>Liliopsida</taxon>
        <taxon>Poales</taxon>
        <taxon>Poaceae</taxon>
        <taxon>BOP clade</taxon>
        <taxon>Oryzoideae</taxon>
        <taxon>Oryzeae</taxon>
        <taxon>Oryzinae</taxon>
        <taxon>Leersia</taxon>
    </lineage>
</organism>
<reference evidence="4" key="2">
    <citation type="submission" date="2013-12" db="EMBL/GenBank/DDBJ databases">
        <authorList>
            <person name="Yu Y."/>
            <person name="Lee S."/>
            <person name="de Baynast K."/>
            <person name="Wissotski M."/>
            <person name="Liu L."/>
            <person name="Talag J."/>
            <person name="Goicoechea J."/>
            <person name="Angelova A."/>
            <person name="Jetty R."/>
            <person name="Kudrna D."/>
            <person name="Golser W."/>
            <person name="Rivera L."/>
            <person name="Zhang J."/>
            <person name="Wing R."/>
        </authorList>
    </citation>
    <scope>NUCLEOTIDE SEQUENCE</scope>
</reference>
<dbReference type="Proteomes" id="UP000032180">
    <property type="component" value="Chromosome 11"/>
</dbReference>
<feature type="transmembrane region" description="Helical" evidence="1">
    <location>
        <begin position="167"/>
        <end position="189"/>
    </location>
</feature>
<reference evidence="3 4" key="1">
    <citation type="submission" date="2012-08" db="EMBL/GenBank/DDBJ databases">
        <title>Oryza genome evolution.</title>
        <authorList>
            <person name="Wing R.A."/>
        </authorList>
    </citation>
    <scope>NUCLEOTIDE SEQUENCE</scope>
</reference>
<evidence type="ECO:0000313" key="4">
    <source>
        <dbReference type="Proteomes" id="UP000032180"/>
    </source>
</evidence>
<evidence type="ECO:0000256" key="1">
    <source>
        <dbReference type="SAM" id="Phobius"/>
    </source>
</evidence>
<protein>
    <recommendedName>
        <fullName evidence="5">Knottin scorpion toxin-like domain-containing protein</fullName>
    </recommendedName>
</protein>
<evidence type="ECO:0008006" key="5">
    <source>
        <dbReference type="Google" id="ProtNLM"/>
    </source>
</evidence>
<keyword evidence="1" id="KW-1133">Transmembrane helix</keyword>